<evidence type="ECO:0000313" key="1">
    <source>
        <dbReference type="EMBL" id="KIK45327.1"/>
    </source>
</evidence>
<gene>
    <name evidence="1" type="ORF">CY34DRAFT_801678</name>
</gene>
<reference evidence="2" key="2">
    <citation type="submission" date="2015-01" db="EMBL/GenBank/DDBJ databases">
        <title>Evolutionary Origins and Diversification of the Mycorrhizal Mutualists.</title>
        <authorList>
            <consortium name="DOE Joint Genome Institute"/>
            <consortium name="Mycorrhizal Genomics Consortium"/>
            <person name="Kohler A."/>
            <person name="Kuo A."/>
            <person name="Nagy L.G."/>
            <person name="Floudas D."/>
            <person name="Copeland A."/>
            <person name="Barry K.W."/>
            <person name="Cichocki N."/>
            <person name="Veneault-Fourrey C."/>
            <person name="LaButti K."/>
            <person name="Lindquist E.A."/>
            <person name="Lipzen A."/>
            <person name="Lundell T."/>
            <person name="Morin E."/>
            <person name="Murat C."/>
            <person name="Riley R."/>
            <person name="Ohm R."/>
            <person name="Sun H."/>
            <person name="Tunlid A."/>
            <person name="Henrissat B."/>
            <person name="Grigoriev I.V."/>
            <person name="Hibbett D.S."/>
            <person name="Martin F."/>
        </authorList>
    </citation>
    <scope>NUCLEOTIDE SEQUENCE [LARGE SCALE GENOMIC DNA]</scope>
    <source>
        <strain evidence="2">UH-Slu-Lm8-n1</strain>
    </source>
</reference>
<protein>
    <submittedName>
        <fullName evidence="1">Uncharacterized protein</fullName>
    </submittedName>
</protein>
<accession>A0A0D0BGT1</accession>
<dbReference type="HOGENOM" id="CLU_2814135_0_0_1"/>
<reference evidence="1 2" key="1">
    <citation type="submission" date="2014-04" db="EMBL/GenBank/DDBJ databases">
        <authorList>
            <consortium name="DOE Joint Genome Institute"/>
            <person name="Kuo A."/>
            <person name="Ruytinx J."/>
            <person name="Rineau F."/>
            <person name="Colpaert J."/>
            <person name="Kohler A."/>
            <person name="Nagy L.G."/>
            <person name="Floudas D."/>
            <person name="Copeland A."/>
            <person name="Barry K.W."/>
            <person name="Cichocki N."/>
            <person name="Veneault-Fourrey C."/>
            <person name="LaButti K."/>
            <person name="Lindquist E.A."/>
            <person name="Lipzen A."/>
            <person name="Lundell T."/>
            <person name="Morin E."/>
            <person name="Murat C."/>
            <person name="Sun H."/>
            <person name="Tunlid A."/>
            <person name="Henrissat B."/>
            <person name="Grigoriev I.V."/>
            <person name="Hibbett D.S."/>
            <person name="Martin F."/>
            <person name="Nordberg H.P."/>
            <person name="Cantor M.N."/>
            <person name="Hua S.X."/>
        </authorList>
    </citation>
    <scope>NUCLEOTIDE SEQUENCE [LARGE SCALE GENOMIC DNA]</scope>
    <source>
        <strain evidence="1 2">UH-Slu-Lm8-n1</strain>
    </source>
</reference>
<name>A0A0D0BGT1_9AGAM</name>
<dbReference type="Proteomes" id="UP000054485">
    <property type="component" value="Unassembled WGS sequence"/>
</dbReference>
<organism evidence="1 2">
    <name type="scientific">Suillus luteus UH-Slu-Lm8-n1</name>
    <dbReference type="NCBI Taxonomy" id="930992"/>
    <lineage>
        <taxon>Eukaryota</taxon>
        <taxon>Fungi</taxon>
        <taxon>Dikarya</taxon>
        <taxon>Basidiomycota</taxon>
        <taxon>Agaricomycotina</taxon>
        <taxon>Agaricomycetes</taxon>
        <taxon>Agaricomycetidae</taxon>
        <taxon>Boletales</taxon>
        <taxon>Suillineae</taxon>
        <taxon>Suillaceae</taxon>
        <taxon>Suillus</taxon>
    </lineage>
</organism>
<keyword evidence="2" id="KW-1185">Reference proteome</keyword>
<dbReference type="InParanoid" id="A0A0D0BGT1"/>
<proteinExistence type="predicted"/>
<evidence type="ECO:0000313" key="2">
    <source>
        <dbReference type="Proteomes" id="UP000054485"/>
    </source>
</evidence>
<sequence>MRNLPSLNSTSSSFLTSRLAKCQYLYKIQIIAQGSDEKLSIPSLTSSQSCRELECLPPSTYTCKSLI</sequence>
<dbReference type="AlphaFoldDB" id="A0A0D0BGT1"/>
<dbReference type="EMBL" id="KN835174">
    <property type="protein sequence ID" value="KIK45327.1"/>
    <property type="molecule type" value="Genomic_DNA"/>
</dbReference>